<comment type="similarity">
    <text evidence="2 5">Belongs to the RxLR effector family.</text>
</comment>
<evidence type="ECO:0000313" key="6">
    <source>
        <dbReference type="EnsemblProtists" id="Phyra74276"/>
    </source>
</evidence>
<proteinExistence type="inferred from homology"/>
<keyword evidence="4 5" id="KW-0732">Signal</keyword>
<comment type="subcellular location">
    <subcellularLocation>
        <location evidence="1 5">Secreted</location>
    </subcellularLocation>
</comment>
<dbReference type="Proteomes" id="UP000005238">
    <property type="component" value="Unassembled WGS sequence"/>
</dbReference>
<dbReference type="EMBL" id="DS566004">
    <property type="status" value="NOT_ANNOTATED_CDS"/>
    <property type="molecule type" value="Genomic_DNA"/>
</dbReference>
<organism evidence="6 7">
    <name type="scientific">Phytophthora ramorum</name>
    <name type="common">Sudden oak death agent</name>
    <dbReference type="NCBI Taxonomy" id="164328"/>
    <lineage>
        <taxon>Eukaryota</taxon>
        <taxon>Sar</taxon>
        <taxon>Stramenopiles</taxon>
        <taxon>Oomycota</taxon>
        <taxon>Peronosporomycetes</taxon>
        <taxon>Peronosporales</taxon>
        <taxon>Peronosporaceae</taxon>
        <taxon>Phytophthora</taxon>
    </lineage>
</organism>
<dbReference type="RefSeq" id="XP_067749138.1">
    <property type="nucleotide sequence ID" value="XM_067886460.1"/>
</dbReference>
<evidence type="ECO:0000313" key="7">
    <source>
        <dbReference type="Proteomes" id="UP000005238"/>
    </source>
</evidence>
<name>H3GF18_PHYRM</name>
<dbReference type="EnsemblProtists" id="Phyra74276">
    <property type="protein sequence ID" value="Phyra74276"/>
    <property type="gene ID" value="Phyra74276"/>
</dbReference>
<feature type="chain" id="PRO_5044967745" description="RxLR effector protein" evidence="5">
    <location>
        <begin position="22"/>
        <end position="162"/>
    </location>
</feature>
<evidence type="ECO:0000256" key="1">
    <source>
        <dbReference type="ARBA" id="ARBA00004613"/>
    </source>
</evidence>
<evidence type="ECO:0000256" key="4">
    <source>
        <dbReference type="ARBA" id="ARBA00022729"/>
    </source>
</evidence>
<keyword evidence="7" id="KW-1185">Reference proteome</keyword>
<dbReference type="InterPro" id="IPR031825">
    <property type="entry name" value="RXLR"/>
</dbReference>
<keyword evidence="3 5" id="KW-0964">Secreted</keyword>
<feature type="signal peptide" evidence="5">
    <location>
        <begin position="1"/>
        <end position="21"/>
    </location>
</feature>
<protein>
    <recommendedName>
        <fullName evidence="5">RxLR effector protein</fullName>
    </recommendedName>
</protein>
<sequence length="162" mass="17961">MRSFSIILLLIAAIFLGLATAVSTHKNSNWASVSKITVGGGEKKLLRGLAADQGKNSEEEERALNLNFDFLKKLKIPGVGALKATLRARKAEKPKAANMFKIMGERDDQIFPKFDEWFKANFMEADDVIPLLVAAGKTDTEAGAIAIRYRDWKMTKINRAPH</sequence>
<dbReference type="OMA" id="ANFMEAD"/>
<dbReference type="AlphaFoldDB" id="H3GF18"/>
<dbReference type="eggNOG" id="ENOG502RFE0">
    <property type="taxonomic scope" value="Eukaryota"/>
</dbReference>
<dbReference type="VEuPathDB" id="FungiDB:KRP23_1805"/>
<accession>H3GF18</accession>
<dbReference type="VEuPathDB" id="FungiDB:KRP22_11366"/>
<reference evidence="6" key="2">
    <citation type="submission" date="2015-06" db="UniProtKB">
        <authorList>
            <consortium name="EnsemblProtists"/>
        </authorList>
    </citation>
    <scope>IDENTIFICATION</scope>
    <source>
        <strain evidence="6">Pr102</strain>
    </source>
</reference>
<reference evidence="7" key="1">
    <citation type="journal article" date="2006" name="Science">
        <title>Phytophthora genome sequences uncover evolutionary origins and mechanisms of pathogenesis.</title>
        <authorList>
            <person name="Tyler B.M."/>
            <person name="Tripathy S."/>
            <person name="Zhang X."/>
            <person name="Dehal P."/>
            <person name="Jiang R.H."/>
            <person name="Aerts A."/>
            <person name="Arredondo F.D."/>
            <person name="Baxter L."/>
            <person name="Bensasson D."/>
            <person name="Beynon J.L."/>
            <person name="Chapman J."/>
            <person name="Damasceno C.M."/>
            <person name="Dorrance A.E."/>
            <person name="Dou D."/>
            <person name="Dickerman A.W."/>
            <person name="Dubchak I.L."/>
            <person name="Garbelotto M."/>
            <person name="Gijzen M."/>
            <person name="Gordon S.G."/>
            <person name="Govers F."/>
            <person name="Grunwald N.J."/>
            <person name="Huang W."/>
            <person name="Ivors K.L."/>
            <person name="Jones R.W."/>
            <person name="Kamoun S."/>
            <person name="Krampis K."/>
            <person name="Lamour K.H."/>
            <person name="Lee M.K."/>
            <person name="McDonald W.H."/>
            <person name="Medina M."/>
            <person name="Meijer H.J."/>
            <person name="Nordberg E.K."/>
            <person name="Maclean D.J."/>
            <person name="Ospina-Giraldo M.D."/>
            <person name="Morris P.F."/>
            <person name="Phuntumart V."/>
            <person name="Putnam N.H."/>
            <person name="Rash S."/>
            <person name="Rose J.K."/>
            <person name="Sakihama Y."/>
            <person name="Salamov A.A."/>
            <person name="Savidor A."/>
            <person name="Scheuring C.F."/>
            <person name="Smith B.M."/>
            <person name="Sobral B.W."/>
            <person name="Terry A."/>
            <person name="Torto-Alalibo T.A."/>
            <person name="Win J."/>
            <person name="Xu Z."/>
            <person name="Zhang H."/>
            <person name="Grigoriev I.V."/>
            <person name="Rokhsar D.S."/>
            <person name="Boore J.L."/>
        </authorList>
    </citation>
    <scope>NUCLEOTIDE SEQUENCE [LARGE SCALE GENOMIC DNA]</scope>
    <source>
        <strain evidence="7">Pr102</strain>
    </source>
</reference>
<dbReference type="Pfam" id="PF16810">
    <property type="entry name" value="RXLR"/>
    <property type="match status" value="1"/>
</dbReference>
<evidence type="ECO:0000256" key="2">
    <source>
        <dbReference type="ARBA" id="ARBA00010400"/>
    </source>
</evidence>
<evidence type="ECO:0000256" key="3">
    <source>
        <dbReference type="ARBA" id="ARBA00022525"/>
    </source>
</evidence>
<dbReference type="InParanoid" id="H3GF18"/>
<dbReference type="HOGENOM" id="CLU_124173_0_0_1"/>
<comment type="domain">
    <text evidence="5">The RxLR-dEER motif acts to carry the protein into the host cell cytoplasm through binding to cell surface phosphatidylinositol-3-phosphate.</text>
</comment>
<comment type="function">
    <text evidence="5">Effector that suppresses plant defense responses during pathogen infection.</text>
</comment>
<evidence type="ECO:0000256" key="5">
    <source>
        <dbReference type="RuleBase" id="RU367124"/>
    </source>
</evidence>
<dbReference type="GeneID" id="94222288"/>